<accession>M0LL32</accession>
<gene>
    <name evidence="3" type="ORF">C445_08869</name>
    <name evidence="2" type="ORF">CHINAEXTREME_05595</name>
</gene>
<dbReference type="InterPro" id="IPR055944">
    <property type="entry name" value="DUF7522"/>
</dbReference>
<dbReference type="EMBL" id="CP019285">
    <property type="protein sequence ID" value="APW97277.1"/>
    <property type="molecule type" value="Genomic_DNA"/>
</dbReference>
<dbReference type="eggNOG" id="arCOG07569">
    <property type="taxonomic scope" value="Archaea"/>
</dbReference>
<evidence type="ECO:0000313" key="2">
    <source>
        <dbReference type="EMBL" id="APW97277.1"/>
    </source>
</evidence>
<feature type="compositionally biased region" description="Polar residues" evidence="1">
    <location>
        <begin position="131"/>
        <end position="146"/>
    </location>
</feature>
<organism evidence="3 4">
    <name type="scientific">Natronobacterium lacisalsi AJ5</name>
    <dbReference type="NCBI Taxonomy" id="358396"/>
    <lineage>
        <taxon>Archaea</taxon>
        <taxon>Methanobacteriati</taxon>
        <taxon>Methanobacteriota</taxon>
        <taxon>Stenosarchaea group</taxon>
        <taxon>Halobacteria</taxon>
        <taxon>Halobacteriales</taxon>
        <taxon>Natrialbaceae</taxon>
        <taxon>Natronobacterium</taxon>
    </lineage>
</organism>
<sequence>MSAVDDELMDELLSACRTAVGDELRSITYFTEDEVEQVYLRSDLERTADLVGFADHERVGFRAQSAYRNTQLGDYEATIRMFENGYLTRVIRGDHGVWVTTDSMSIERFEELTSTLMTVLEDAGSGAGTANPDSKPNSGQNWNSDE</sequence>
<proteinExistence type="predicted"/>
<protein>
    <submittedName>
        <fullName evidence="3">Uncharacterized protein</fullName>
    </submittedName>
</protein>
<reference evidence="2 5" key="1">
    <citation type="journal article" date="2011" name="J. Bacteriol.">
        <title>Genome sequence of Halobiforma lacisalsi AJ5, an extremely halophilic archaeon which harbors a bop gene.</title>
        <authorList>
            <person name="Jiang X."/>
            <person name="Wang S."/>
            <person name="Cheng H."/>
            <person name="Huo Y."/>
            <person name="Zhang X."/>
            <person name="Zhu X."/>
            <person name="Han X."/>
            <person name="Ni P."/>
            <person name="Wu M."/>
        </authorList>
    </citation>
    <scope>NUCLEOTIDE SEQUENCE [LARGE SCALE GENOMIC DNA]</scope>
    <source>
        <strain evidence="2 5">AJ5</strain>
    </source>
</reference>
<evidence type="ECO:0000313" key="3">
    <source>
        <dbReference type="EMBL" id="EMA33788.1"/>
    </source>
</evidence>
<dbReference type="Pfam" id="PF24366">
    <property type="entry name" value="DUF7522"/>
    <property type="match status" value="1"/>
</dbReference>
<reference evidence="3 4" key="2">
    <citation type="journal article" date="2014" name="PLoS Genet.">
        <title>Phylogenetically driven sequencing of extremely halophilic archaea reveals strategies for static and dynamic osmo-response.</title>
        <authorList>
            <person name="Becker E.A."/>
            <person name="Seitzer P.M."/>
            <person name="Tritt A."/>
            <person name="Larsen D."/>
            <person name="Krusor M."/>
            <person name="Yao A.I."/>
            <person name="Wu D."/>
            <person name="Madern D."/>
            <person name="Eisen J.A."/>
            <person name="Darling A.E."/>
            <person name="Facciotti M.T."/>
        </authorList>
    </citation>
    <scope>NUCLEOTIDE SEQUENCE [LARGE SCALE GENOMIC DNA]</scope>
    <source>
        <strain evidence="3 4">AJ5</strain>
    </source>
</reference>
<reference evidence="2" key="3">
    <citation type="submission" date="2017-01" db="EMBL/GenBank/DDBJ databases">
        <authorList>
            <person name="Mah S.A."/>
            <person name="Swanson W.J."/>
            <person name="Moy G.W."/>
            <person name="Vacquier V.D."/>
        </authorList>
    </citation>
    <scope>NUCLEOTIDE SEQUENCE</scope>
    <source>
        <strain evidence="2">AJ5</strain>
    </source>
</reference>
<feature type="region of interest" description="Disordered" evidence="1">
    <location>
        <begin position="123"/>
        <end position="146"/>
    </location>
</feature>
<dbReference type="EMBL" id="AOLZ01000034">
    <property type="protein sequence ID" value="EMA33788.1"/>
    <property type="molecule type" value="Genomic_DNA"/>
</dbReference>
<evidence type="ECO:0000313" key="5">
    <source>
        <dbReference type="Proteomes" id="UP000186547"/>
    </source>
</evidence>
<evidence type="ECO:0000256" key="1">
    <source>
        <dbReference type="SAM" id="MobiDB-lite"/>
    </source>
</evidence>
<keyword evidence="4" id="KW-1185">Reference proteome</keyword>
<dbReference type="PATRIC" id="fig|358396.7.peg.1797"/>
<dbReference type="Proteomes" id="UP000186547">
    <property type="component" value="Chromosome"/>
</dbReference>
<name>M0LL32_NATLA</name>
<dbReference type="RefSeq" id="WP_007141497.1">
    <property type="nucleotide sequence ID" value="NZ_AOLZ01000034.1"/>
</dbReference>
<dbReference type="AlphaFoldDB" id="M0LL32"/>
<dbReference type="Proteomes" id="UP000011555">
    <property type="component" value="Unassembled WGS sequence"/>
</dbReference>
<dbReference type="KEGG" id="hlc:CHINAEXTREME05595"/>
<dbReference type="GeneID" id="30920577"/>
<evidence type="ECO:0000313" key="4">
    <source>
        <dbReference type="Proteomes" id="UP000011555"/>
    </source>
</evidence>